<evidence type="ECO:0000313" key="2">
    <source>
        <dbReference type="EMBL" id="EFB4535581.1"/>
    </source>
</evidence>
<dbReference type="Proteomes" id="UP000542214">
    <property type="component" value="Unassembled WGS sequence"/>
</dbReference>
<accession>A0A8S7FFZ3</accession>
<dbReference type="RefSeq" id="WP_096903472.1">
    <property type="nucleotide sequence ID" value="NZ_JABEXY010000030.1"/>
</dbReference>
<evidence type="ECO:0000256" key="1">
    <source>
        <dbReference type="SAM" id="Phobius"/>
    </source>
</evidence>
<sequence>MAEVTVRSKDELEKAQNSRAEIIIIEGELANKIKKAKAVTKVSGIVIAAMIATCATIPLTGGGSVLAVSSLAALSGLDIAIIIAAASIGIALVIAVFRDYEEIEFSNGKMILKLKRKKTESTTDKNEKKQK</sequence>
<keyword evidence="1" id="KW-0812">Transmembrane</keyword>
<feature type="transmembrane region" description="Helical" evidence="1">
    <location>
        <begin position="42"/>
        <end position="67"/>
    </location>
</feature>
<protein>
    <submittedName>
        <fullName evidence="2">Uncharacterized protein</fullName>
    </submittedName>
</protein>
<keyword evidence="1" id="KW-1133">Transmembrane helix</keyword>
<comment type="caution">
    <text evidence="2">The sequence shown here is derived from an EMBL/GenBank/DDBJ whole genome shotgun (WGS) entry which is preliminary data.</text>
</comment>
<reference evidence="2 3" key="1">
    <citation type="submission" date="2018-08" db="EMBL/GenBank/DDBJ databases">
        <authorList>
            <consortium name="NARMS: The National Antimicrobial Resistance Monitoring System"/>
        </authorList>
    </citation>
    <scope>NUCLEOTIDE SEQUENCE [LARGE SCALE GENOMIC DNA]</scope>
    <source>
        <strain evidence="2 3">FSIS11706358</strain>
    </source>
</reference>
<proteinExistence type="predicted"/>
<keyword evidence="1" id="KW-0472">Membrane</keyword>
<dbReference type="EMBL" id="AASFZR010000153">
    <property type="protein sequence ID" value="EFB4535581.1"/>
    <property type="molecule type" value="Genomic_DNA"/>
</dbReference>
<dbReference type="AlphaFoldDB" id="A0A8S7FFZ3"/>
<organism evidence="2 3">
    <name type="scientific">Escherichia coli</name>
    <dbReference type="NCBI Taxonomy" id="562"/>
    <lineage>
        <taxon>Bacteria</taxon>
        <taxon>Pseudomonadati</taxon>
        <taxon>Pseudomonadota</taxon>
        <taxon>Gammaproteobacteria</taxon>
        <taxon>Enterobacterales</taxon>
        <taxon>Enterobacteriaceae</taxon>
        <taxon>Escherichia</taxon>
    </lineage>
</organism>
<gene>
    <name evidence="2" type="ORF">C0P57_004977</name>
</gene>
<feature type="transmembrane region" description="Helical" evidence="1">
    <location>
        <begin position="79"/>
        <end position="97"/>
    </location>
</feature>
<evidence type="ECO:0000313" key="3">
    <source>
        <dbReference type="Proteomes" id="UP000542214"/>
    </source>
</evidence>
<name>A0A8S7FFZ3_ECOLX</name>